<dbReference type="AlphaFoldDB" id="A8YBK1"/>
<evidence type="ECO:0000313" key="2">
    <source>
        <dbReference type="EMBL" id="CAO86563.1"/>
    </source>
</evidence>
<dbReference type="Pfam" id="PF13366">
    <property type="entry name" value="PDDEXK_3"/>
    <property type="match status" value="1"/>
</dbReference>
<dbReference type="InterPro" id="IPR026350">
    <property type="entry name" value="GxxExxY"/>
</dbReference>
<accession>A8YBK1</accession>
<feature type="transmembrane region" description="Helical" evidence="1">
    <location>
        <begin position="94"/>
        <end position="116"/>
    </location>
</feature>
<reference evidence="2" key="1">
    <citation type="submission" date="2007-08" db="EMBL/GenBank/DDBJ databases">
        <authorList>
            <person name="Frangeul L."/>
        </authorList>
    </citation>
    <scope>NUCLEOTIDE SEQUENCE</scope>
    <source>
        <strain evidence="2">PCC 7806</strain>
    </source>
</reference>
<sequence>MELDEITYKIIGCCMKIHRTLGNGFQEVIYQRCLDIELGKTGLTFEREKEQLIFYEGIQVGTRRADFTVEGKVIVEMNYPAASGRGIRIKIDSIVDFGVAAGILYLVLLHISLSYLHPHAFLPYLRNIHHSKTLLPTTAFSLEDTF</sequence>
<proteinExistence type="predicted"/>
<dbReference type="NCBIfam" id="TIGR04256">
    <property type="entry name" value="GxxExxY"/>
    <property type="match status" value="1"/>
</dbReference>
<evidence type="ECO:0000256" key="1">
    <source>
        <dbReference type="SAM" id="Phobius"/>
    </source>
</evidence>
<dbReference type="EMBL" id="AM778904">
    <property type="protein sequence ID" value="CAO86563.1"/>
    <property type="molecule type" value="Genomic_DNA"/>
</dbReference>
<protein>
    <submittedName>
        <fullName evidence="2">Genome sequencing data, contig C274</fullName>
    </submittedName>
</protein>
<keyword evidence="1" id="KW-1133">Transmembrane helix</keyword>
<keyword evidence="1" id="KW-0472">Membrane</keyword>
<keyword evidence="1" id="KW-0812">Transmembrane</keyword>
<organism evidence="2">
    <name type="scientific">Microcystis aeruginosa (strain PCC 7806)</name>
    <dbReference type="NCBI Taxonomy" id="267872"/>
    <lineage>
        <taxon>Bacteria</taxon>
        <taxon>Bacillati</taxon>
        <taxon>Cyanobacteriota</taxon>
        <taxon>Cyanophyceae</taxon>
        <taxon>Oscillatoriophycideae</taxon>
        <taxon>Chroococcales</taxon>
        <taxon>Microcystaceae</taxon>
        <taxon>Microcystis</taxon>
    </lineage>
</organism>
<name>A8YBK1_MICA7</name>
<gene>
    <name evidence="2" type="ORF">IPF_4605</name>
</gene>